<evidence type="ECO:0000313" key="2">
    <source>
        <dbReference type="Proteomes" id="UP000244128"/>
    </source>
</evidence>
<comment type="caution">
    <text evidence="1">The sequence shown here is derived from an EMBL/GenBank/DDBJ whole genome shotgun (WGS) entry which is preliminary data.</text>
</comment>
<dbReference type="EMBL" id="QAOI01000052">
    <property type="protein sequence ID" value="PTQ66370.1"/>
    <property type="molecule type" value="Genomic_DNA"/>
</dbReference>
<evidence type="ECO:0000313" key="1">
    <source>
        <dbReference type="EMBL" id="PTQ66370.1"/>
    </source>
</evidence>
<reference evidence="1 2" key="1">
    <citation type="submission" date="2018-04" db="EMBL/GenBank/DDBJ databases">
        <title>Active sludge and wastewater microbial communities from Klosterneuburg, Austria.</title>
        <authorList>
            <person name="Wagner M."/>
        </authorList>
    </citation>
    <scope>NUCLEOTIDE SEQUENCE [LARGE SCALE GENOMIC DNA]</scope>
    <source>
        <strain evidence="1 2">Nm49</strain>
    </source>
</reference>
<gene>
    <name evidence="1" type="ORF">C8R26_1524</name>
</gene>
<protein>
    <submittedName>
        <fullName evidence="1">Uncharacterized protein</fullName>
    </submittedName>
</protein>
<dbReference type="Proteomes" id="UP000244128">
    <property type="component" value="Unassembled WGS sequence"/>
</dbReference>
<accession>A0A2T5H477</accession>
<proteinExistence type="predicted"/>
<dbReference type="RefSeq" id="WP_181258481.1">
    <property type="nucleotide sequence ID" value="NZ_QAOI01000052.1"/>
</dbReference>
<organism evidence="1 2">
    <name type="scientific">Nitrosomonas oligotropha</name>
    <dbReference type="NCBI Taxonomy" id="42354"/>
    <lineage>
        <taxon>Bacteria</taxon>
        <taxon>Pseudomonadati</taxon>
        <taxon>Pseudomonadota</taxon>
        <taxon>Betaproteobacteria</taxon>
        <taxon>Nitrosomonadales</taxon>
        <taxon>Nitrosomonadaceae</taxon>
        <taxon>Nitrosomonas</taxon>
    </lineage>
</organism>
<dbReference type="AlphaFoldDB" id="A0A2T5H477"/>
<sequence>MEEIAKAAWKAPLNVAQHLRPLEQLAYEKKQDLIPFLFVDNSVIHIDMEVVSMICNSKDGLRTLAHPTALMGDPFYVSFYCPS</sequence>
<name>A0A2T5H477_9PROT</name>